<dbReference type="EMBL" id="CACVBM020000577">
    <property type="protein sequence ID" value="CAA7021006.1"/>
    <property type="molecule type" value="Genomic_DNA"/>
</dbReference>
<proteinExistence type="predicted"/>
<name>A0A6D2HZU8_9BRAS</name>
<evidence type="ECO:0000313" key="1">
    <source>
        <dbReference type="EMBL" id="CAA7021006.1"/>
    </source>
</evidence>
<organism evidence="1 2">
    <name type="scientific">Microthlaspi erraticum</name>
    <dbReference type="NCBI Taxonomy" id="1685480"/>
    <lineage>
        <taxon>Eukaryota</taxon>
        <taxon>Viridiplantae</taxon>
        <taxon>Streptophyta</taxon>
        <taxon>Embryophyta</taxon>
        <taxon>Tracheophyta</taxon>
        <taxon>Spermatophyta</taxon>
        <taxon>Magnoliopsida</taxon>
        <taxon>eudicotyledons</taxon>
        <taxon>Gunneridae</taxon>
        <taxon>Pentapetalae</taxon>
        <taxon>rosids</taxon>
        <taxon>malvids</taxon>
        <taxon>Brassicales</taxon>
        <taxon>Brassicaceae</taxon>
        <taxon>Coluteocarpeae</taxon>
        <taxon>Microthlaspi</taxon>
    </lineage>
</organism>
<comment type="caution">
    <text evidence="1">The sequence shown here is derived from an EMBL/GenBank/DDBJ whole genome shotgun (WGS) entry which is preliminary data.</text>
</comment>
<gene>
    <name evidence="1" type="ORF">MERR_LOCUS8241</name>
</gene>
<accession>A0A6D2HZU8</accession>
<protein>
    <submittedName>
        <fullName evidence="1">Uncharacterized protein</fullName>
    </submittedName>
</protein>
<dbReference type="AlphaFoldDB" id="A0A6D2HZU8"/>
<dbReference type="Proteomes" id="UP000467841">
    <property type="component" value="Unassembled WGS sequence"/>
</dbReference>
<keyword evidence="2" id="KW-1185">Reference proteome</keyword>
<reference evidence="1" key="1">
    <citation type="submission" date="2020-01" db="EMBL/GenBank/DDBJ databases">
        <authorList>
            <person name="Mishra B."/>
        </authorList>
    </citation>
    <scope>NUCLEOTIDE SEQUENCE [LARGE SCALE GENOMIC DNA]</scope>
</reference>
<sequence length="124" mass="13697">MLWPALVAPTAPESDLGVLEVGGSGSVRSSVNSQVSPLWSLVPARSGFSPPFPLSLCASMLRPAYVEFAWVLVFLRFDLSPSELGVIRFGSFAPCRYLTSDRELNPRRVLLPVRTFWRVGRLAF</sequence>
<evidence type="ECO:0000313" key="2">
    <source>
        <dbReference type="Proteomes" id="UP000467841"/>
    </source>
</evidence>